<dbReference type="AlphaFoldDB" id="A0A7V5HXZ7"/>
<dbReference type="SUPFAM" id="SSF52242">
    <property type="entry name" value="Cobalamin (vitamin B12)-binding domain"/>
    <property type="match status" value="1"/>
</dbReference>
<dbReference type="SFLD" id="SFLDS00029">
    <property type="entry name" value="Radical_SAM"/>
    <property type="match status" value="1"/>
</dbReference>
<evidence type="ECO:0000256" key="1">
    <source>
        <dbReference type="ARBA" id="ARBA00001966"/>
    </source>
</evidence>
<sequence length="475" mass="54833">MCYFLTSVHSELKFFKNCFMLFKKMNVLLVNPWIYDFAAYDLWLKPVGLLKIASFLERFGYRVHIVNCLERNHPLLKKKYNFFSQREFDCGKFFSQEVEKPILLKDIPRKYKRYGIPPDIFEEELSKVPLPLLAVGITSGMTYWYPGVFEVIGKIKERFPSVPIVLGGIYATLCPEHARKLSGADYVVKGRGEISFLKILDGICGIRRDYSKIHLEKEDERTIPSYHLLRDVKSVAMLTSRGCPLRCSYCASHLLEEKFIQYPPEKVIAEIEYYVEKLKVKDIAFYDDALLLNPERHIIPILEKVIKKFKGKVRFHTPNGLHTRFVDRKIAKLFYAAGFKTIRLSFESVCPKIQKTSCNKVTESDLLEAIKILVNAGYKRKDIGVYIMVGLPEQTLEEVMQTVKFVLKEGVTLKIAEFSPIPGTAEFKKALEKTSLPLDKEPLLQNNSTFFLWNKNITLNDLLRIKNLIKKGGKA</sequence>
<keyword evidence="4" id="KW-0408">Iron</keyword>
<name>A0A7V5HXZ7_UNCAE</name>
<keyword evidence="3" id="KW-0479">Metal-binding</keyword>
<feature type="domain" description="B12-binding" evidence="6">
    <location>
        <begin position="31"/>
        <end position="210"/>
    </location>
</feature>
<dbReference type="Proteomes" id="UP000886070">
    <property type="component" value="Unassembled WGS sequence"/>
</dbReference>
<evidence type="ECO:0000259" key="6">
    <source>
        <dbReference type="PROSITE" id="PS51332"/>
    </source>
</evidence>
<dbReference type="PROSITE" id="PS51332">
    <property type="entry name" value="B12_BINDING"/>
    <property type="match status" value="1"/>
</dbReference>
<dbReference type="Gene3D" id="3.80.30.20">
    <property type="entry name" value="tm_1862 like domain"/>
    <property type="match status" value="1"/>
</dbReference>
<dbReference type="GO" id="GO:0051539">
    <property type="term" value="F:4 iron, 4 sulfur cluster binding"/>
    <property type="evidence" value="ECO:0007669"/>
    <property type="project" value="UniProtKB-KW"/>
</dbReference>
<evidence type="ECO:0000256" key="2">
    <source>
        <dbReference type="ARBA" id="ARBA00022691"/>
    </source>
</evidence>
<accession>A0A7V5HXZ7</accession>
<dbReference type="InterPro" id="IPR007197">
    <property type="entry name" value="rSAM"/>
</dbReference>
<dbReference type="InterPro" id="IPR006638">
    <property type="entry name" value="Elp3/MiaA/NifB-like_rSAM"/>
</dbReference>
<feature type="domain" description="Radical SAM core" evidence="7">
    <location>
        <begin position="229"/>
        <end position="456"/>
    </location>
</feature>
<dbReference type="SUPFAM" id="SSF102114">
    <property type="entry name" value="Radical SAM enzymes"/>
    <property type="match status" value="1"/>
</dbReference>
<comment type="caution">
    <text evidence="8">The sequence shown here is derived from an EMBL/GenBank/DDBJ whole genome shotgun (WGS) entry which is preliminary data.</text>
</comment>
<dbReference type="GO" id="GO:0031419">
    <property type="term" value="F:cobalamin binding"/>
    <property type="evidence" value="ECO:0007669"/>
    <property type="project" value="InterPro"/>
</dbReference>
<proteinExistence type="predicted"/>
<dbReference type="GO" id="GO:0003824">
    <property type="term" value="F:catalytic activity"/>
    <property type="evidence" value="ECO:0007669"/>
    <property type="project" value="InterPro"/>
</dbReference>
<dbReference type="GO" id="GO:0005829">
    <property type="term" value="C:cytosol"/>
    <property type="evidence" value="ECO:0007669"/>
    <property type="project" value="TreeGrafter"/>
</dbReference>
<dbReference type="InterPro" id="IPR006158">
    <property type="entry name" value="Cobalamin-bd"/>
</dbReference>
<dbReference type="PROSITE" id="PS51918">
    <property type="entry name" value="RADICAL_SAM"/>
    <property type="match status" value="1"/>
</dbReference>
<comment type="cofactor">
    <cofactor evidence="1">
        <name>[4Fe-4S] cluster</name>
        <dbReference type="ChEBI" id="CHEBI:49883"/>
    </cofactor>
</comment>
<dbReference type="SMART" id="SM00729">
    <property type="entry name" value="Elp3"/>
    <property type="match status" value="1"/>
</dbReference>
<protein>
    <submittedName>
        <fullName evidence="8">Radical SAM protein</fullName>
    </submittedName>
</protein>
<keyword evidence="5" id="KW-0411">Iron-sulfur</keyword>
<dbReference type="CDD" id="cd01335">
    <property type="entry name" value="Radical_SAM"/>
    <property type="match status" value="1"/>
</dbReference>
<evidence type="ECO:0000313" key="8">
    <source>
        <dbReference type="EMBL" id="HHF97998.1"/>
    </source>
</evidence>
<organism evidence="8">
    <name type="scientific">Aerophobetes bacterium</name>
    <dbReference type="NCBI Taxonomy" id="2030807"/>
    <lineage>
        <taxon>Bacteria</taxon>
        <taxon>Candidatus Aerophobota</taxon>
    </lineage>
</organism>
<dbReference type="InterPro" id="IPR023404">
    <property type="entry name" value="rSAM_horseshoe"/>
</dbReference>
<dbReference type="Pfam" id="PF02310">
    <property type="entry name" value="B12-binding"/>
    <property type="match status" value="1"/>
</dbReference>
<dbReference type="Gene3D" id="3.40.50.280">
    <property type="entry name" value="Cobalamin-binding domain"/>
    <property type="match status" value="1"/>
</dbReference>
<evidence type="ECO:0000256" key="4">
    <source>
        <dbReference type="ARBA" id="ARBA00023004"/>
    </source>
</evidence>
<evidence type="ECO:0000256" key="3">
    <source>
        <dbReference type="ARBA" id="ARBA00022723"/>
    </source>
</evidence>
<evidence type="ECO:0000256" key="5">
    <source>
        <dbReference type="ARBA" id="ARBA00023014"/>
    </source>
</evidence>
<dbReference type="EMBL" id="DRTT01000018">
    <property type="protein sequence ID" value="HHF97998.1"/>
    <property type="molecule type" value="Genomic_DNA"/>
</dbReference>
<dbReference type="SFLD" id="SFLDG01082">
    <property type="entry name" value="B12-binding_domain_containing"/>
    <property type="match status" value="1"/>
</dbReference>
<dbReference type="PANTHER" id="PTHR43409:SF15">
    <property type="entry name" value="PUTATIVE-RELATED"/>
    <property type="match status" value="1"/>
</dbReference>
<evidence type="ECO:0000259" key="7">
    <source>
        <dbReference type="PROSITE" id="PS51918"/>
    </source>
</evidence>
<dbReference type="InterPro" id="IPR058240">
    <property type="entry name" value="rSAM_sf"/>
</dbReference>
<dbReference type="SFLD" id="SFLDG01123">
    <property type="entry name" value="methyltransferase_(Class_B)"/>
    <property type="match status" value="1"/>
</dbReference>
<dbReference type="Pfam" id="PF04055">
    <property type="entry name" value="Radical_SAM"/>
    <property type="match status" value="1"/>
</dbReference>
<dbReference type="PANTHER" id="PTHR43409">
    <property type="entry name" value="ANAEROBIC MAGNESIUM-PROTOPORPHYRIN IX MONOMETHYL ESTER CYCLASE-RELATED"/>
    <property type="match status" value="1"/>
</dbReference>
<dbReference type="GO" id="GO:0046872">
    <property type="term" value="F:metal ion binding"/>
    <property type="evidence" value="ECO:0007669"/>
    <property type="project" value="UniProtKB-KW"/>
</dbReference>
<gene>
    <name evidence="8" type="ORF">ENL39_00715</name>
</gene>
<dbReference type="InterPro" id="IPR051198">
    <property type="entry name" value="BchE-like"/>
</dbReference>
<keyword evidence="2" id="KW-0949">S-adenosyl-L-methionine</keyword>
<dbReference type="InterPro" id="IPR034466">
    <property type="entry name" value="Methyltransferase_Class_B"/>
</dbReference>
<reference evidence="8" key="1">
    <citation type="journal article" date="2020" name="mSystems">
        <title>Genome- and Community-Level Interaction Insights into Carbon Utilization and Element Cycling Functions of Hydrothermarchaeota in Hydrothermal Sediment.</title>
        <authorList>
            <person name="Zhou Z."/>
            <person name="Liu Y."/>
            <person name="Xu W."/>
            <person name="Pan J."/>
            <person name="Luo Z.H."/>
            <person name="Li M."/>
        </authorList>
    </citation>
    <scope>NUCLEOTIDE SEQUENCE [LARGE SCALE GENOMIC DNA]</scope>
    <source>
        <strain evidence="8">HyVt-92</strain>
    </source>
</reference>
<dbReference type="InterPro" id="IPR036724">
    <property type="entry name" value="Cobalamin-bd_sf"/>
</dbReference>